<dbReference type="AlphaFoldDB" id="A0AA37LBU4"/>
<evidence type="ECO:0000256" key="1">
    <source>
        <dbReference type="ARBA" id="ARBA00034736"/>
    </source>
</evidence>
<sequence length="215" mass="23932">MDWMQIKVCLDIPPYWETAAICRHQLTRHVLEVLSLCLEKSERIYGGSQDKESIQQLASHAAGLLSYPTLLQSADSPALAERALNVLESLVINFSALLDQKDLIRVAAYTDSQDAWTTSGAASSSECILRNSLSHDMRCKFIVSAVLEDFIRPIFSRTTSNRITSTGRKAHFVNDDQNQATRDCYTGTVDSTPWKNTQVHAVTIFAWAVEHADVG</sequence>
<name>A0AA37LBU4_9PEZI</name>
<accession>A0AA37LBU4</accession>
<comment type="similarity">
    <text evidence="1">Belongs to the TTI2 family.</text>
</comment>
<organism evidence="2 3">
    <name type="scientific">Colletotrichum spaethianum</name>
    <dbReference type="NCBI Taxonomy" id="700344"/>
    <lineage>
        <taxon>Eukaryota</taxon>
        <taxon>Fungi</taxon>
        <taxon>Dikarya</taxon>
        <taxon>Ascomycota</taxon>
        <taxon>Pezizomycotina</taxon>
        <taxon>Sordariomycetes</taxon>
        <taxon>Hypocreomycetidae</taxon>
        <taxon>Glomerellales</taxon>
        <taxon>Glomerellaceae</taxon>
        <taxon>Colletotrichum</taxon>
        <taxon>Colletotrichum spaethianum species complex</taxon>
    </lineage>
</organism>
<dbReference type="InterPro" id="IPR018870">
    <property type="entry name" value="Tti2"/>
</dbReference>
<gene>
    <name evidence="2" type="ORF">ColSpa_05677</name>
</gene>
<dbReference type="GeneID" id="73326479"/>
<evidence type="ECO:0000313" key="2">
    <source>
        <dbReference type="EMBL" id="GKT45496.1"/>
    </source>
</evidence>
<protein>
    <submittedName>
        <fullName evidence="2">Uncharacterized protein</fullName>
    </submittedName>
</protein>
<comment type="caution">
    <text evidence="2">The sequence shown here is derived from an EMBL/GenBank/DDBJ whole genome shotgun (WGS) entry which is preliminary data.</text>
</comment>
<keyword evidence="3" id="KW-1185">Reference proteome</keyword>
<dbReference type="RefSeq" id="XP_049127846.1">
    <property type="nucleotide sequence ID" value="XM_049271889.1"/>
</dbReference>
<proteinExistence type="inferred from homology"/>
<dbReference type="Proteomes" id="UP001055115">
    <property type="component" value="Unassembled WGS sequence"/>
</dbReference>
<dbReference type="EMBL" id="BQXU01000013">
    <property type="protein sequence ID" value="GKT45496.1"/>
    <property type="molecule type" value="Genomic_DNA"/>
</dbReference>
<dbReference type="GO" id="GO:0110078">
    <property type="term" value="C:TTT Hsp90 cochaperone complex"/>
    <property type="evidence" value="ECO:0007669"/>
    <property type="project" value="InterPro"/>
</dbReference>
<evidence type="ECO:0000313" key="3">
    <source>
        <dbReference type="Proteomes" id="UP001055115"/>
    </source>
</evidence>
<reference evidence="2 3" key="1">
    <citation type="submission" date="2022-03" db="EMBL/GenBank/DDBJ databases">
        <title>Genome data of Colletotrichum spp.</title>
        <authorList>
            <person name="Utami Y.D."/>
            <person name="Hiruma K."/>
        </authorList>
    </citation>
    <scope>NUCLEOTIDE SEQUENCE [LARGE SCALE GENOMIC DNA]</scope>
    <source>
        <strain evidence="2 3">MAFF 239500</strain>
    </source>
</reference>
<dbReference type="Pfam" id="PF10521">
    <property type="entry name" value="Tti2"/>
    <property type="match status" value="1"/>
</dbReference>